<reference evidence="3 4" key="1">
    <citation type="journal article" date="2012" name="ISME J.">
        <title>Nitrification expanded: discovery, physiology and genomics of a nitrite-oxidizing bacterium from the phylum Chloroflexi.</title>
        <authorList>
            <person name="Sorokin D.Y."/>
            <person name="Lucker S."/>
            <person name="Vejmelkova D."/>
            <person name="Kostrikina N.A."/>
            <person name="Kleerebezem R."/>
            <person name="Rijpstra W.I."/>
            <person name="Damste J.S."/>
            <person name="Le Paslier D."/>
            <person name="Muyzer G."/>
            <person name="Wagner M."/>
            <person name="van Loosdrecht M.C."/>
            <person name="Daims H."/>
        </authorList>
    </citation>
    <scope>NUCLEOTIDE SEQUENCE [LARGE SCALE GENOMIC DNA]</scope>
    <source>
        <strain evidence="4">none</strain>
    </source>
</reference>
<feature type="compositionally biased region" description="Basic and acidic residues" evidence="1">
    <location>
        <begin position="53"/>
        <end position="70"/>
    </location>
</feature>
<proteinExistence type="predicted"/>
<feature type="region of interest" description="Disordered" evidence="1">
    <location>
        <begin position="53"/>
        <end position="80"/>
    </location>
</feature>
<organism evidence="3 4">
    <name type="scientific">Nitrolancea hollandica Lb</name>
    <dbReference type="NCBI Taxonomy" id="1129897"/>
    <lineage>
        <taxon>Bacteria</taxon>
        <taxon>Pseudomonadati</taxon>
        <taxon>Thermomicrobiota</taxon>
        <taxon>Thermomicrobia</taxon>
        <taxon>Sphaerobacterales</taxon>
        <taxon>Sphaerobacterineae</taxon>
        <taxon>Sphaerobacteraceae</taxon>
        <taxon>Nitrolancea</taxon>
    </lineage>
</organism>
<protein>
    <recommendedName>
        <fullName evidence="2">HD-GYP domain-containing protein</fullName>
    </recommendedName>
</protein>
<comment type="caution">
    <text evidence="3">The sequence shown here is derived from an EMBL/GenBank/DDBJ whole genome shotgun (WGS) entry which is preliminary data.</text>
</comment>
<feature type="domain" description="HD-GYP" evidence="2">
    <location>
        <begin position="1"/>
        <end position="52"/>
    </location>
</feature>
<dbReference type="AlphaFoldDB" id="I4EKS3"/>
<dbReference type="InterPro" id="IPR037522">
    <property type="entry name" value="HD_GYP_dom"/>
</dbReference>
<dbReference type="Gene3D" id="1.10.3210.10">
    <property type="entry name" value="Hypothetical protein af1432"/>
    <property type="match status" value="1"/>
</dbReference>
<dbReference type="OrthoDB" id="23815at2"/>
<dbReference type="PROSITE" id="PS51832">
    <property type="entry name" value="HD_GYP"/>
    <property type="match status" value="1"/>
</dbReference>
<evidence type="ECO:0000313" key="4">
    <source>
        <dbReference type="Proteomes" id="UP000004221"/>
    </source>
</evidence>
<evidence type="ECO:0000259" key="2">
    <source>
        <dbReference type="PROSITE" id="PS51832"/>
    </source>
</evidence>
<dbReference type="EMBL" id="CAGS01000421">
    <property type="protein sequence ID" value="CCF85285.1"/>
    <property type="molecule type" value="Genomic_DNA"/>
</dbReference>
<sequence length="80" mass="9072">MVSDRPYRRGLGHADAVHQLTAGAGTQFDPKLVEAFLSMPVAPIRMNTVREHIASKDLRWRRDRTSDSPARHQPRGLNVR</sequence>
<name>I4EKS3_9BACT</name>
<evidence type="ECO:0000256" key="1">
    <source>
        <dbReference type="SAM" id="MobiDB-lite"/>
    </source>
</evidence>
<dbReference type="Proteomes" id="UP000004221">
    <property type="component" value="Unassembled WGS sequence"/>
</dbReference>
<gene>
    <name evidence="3" type="ORF">NITHO_4780005</name>
</gene>
<evidence type="ECO:0000313" key="3">
    <source>
        <dbReference type="EMBL" id="CCF85285.1"/>
    </source>
</evidence>
<accession>I4EKS3</accession>
<keyword evidence="4" id="KW-1185">Reference proteome</keyword>